<reference evidence="3" key="1">
    <citation type="journal article" date="2019" name="Int. J. Syst. Evol. Microbiol.">
        <title>The Global Catalogue of Microorganisms (GCM) 10K type strain sequencing project: providing services to taxonomists for standard genome sequencing and annotation.</title>
        <authorList>
            <consortium name="The Broad Institute Genomics Platform"/>
            <consortium name="The Broad Institute Genome Sequencing Center for Infectious Disease"/>
            <person name="Wu L."/>
            <person name="Ma J."/>
        </authorList>
    </citation>
    <scope>NUCLEOTIDE SEQUENCE [LARGE SCALE GENOMIC DNA]</scope>
    <source>
        <strain evidence="3">JCM 13004</strain>
    </source>
</reference>
<dbReference type="RefSeq" id="WP_344446441.1">
    <property type="nucleotide sequence ID" value="NZ_BAAALF010000245.1"/>
</dbReference>
<feature type="region of interest" description="Disordered" evidence="1">
    <location>
        <begin position="1"/>
        <end position="21"/>
    </location>
</feature>
<evidence type="ECO:0000313" key="2">
    <source>
        <dbReference type="EMBL" id="GAA1274023.1"/>
    </source>
</evidence>
<name>A0ABP4HQX1_9ACTN</name>
<evidence type="ECO:0000256" key="1">
    <source>
        <dbReference type="SAM" id="MobiDB-lite"/>
    </source>
</evidence>
<dbReference type="EMBL" id="BAAALF010000245">
    <property type="protein sequence ID" value="GAA1274023.1"/>
    <property type="molecule type" value="Genomic_DNA"/>
</dbReference>
<proteinExistence type="predicted"/>
<dbReference type="Proteomes" id="UP001500037">
    <property type="component" value="Unassembled WGS sequence"/>
</dbReference>
<protein>
    <submittedName>
        <fullName evidence="2">Uncharacterized protein</fullName>
    </submittedName>
</protein>
<accession>A0ABP4HQX1</accession>
<comment type="caution">
    <text evidence="2">The sequence shown here is derived from an EMBL/GenBank/DDBJ whole genome shotgun (WGS) entry which is preliminary data.</text>
</comment>
<keyword evidence="3" id="KW-1185">Reference proteome</keyword>
<sequence length="83" mass="8636">MSEPSVEQAPPVPEAEPCAASSAVLWEAEPEPLGVPHRPTGHADVDATVARLAALDGVPTTGHAAVYEDVHRSLTTILTSLDE</sequence>
<gene>
    <name evidence="2" type="ORF">GCM10009665_72040</name>
</gene>
<organism evidence="2 3">
    <name type="scientific">Kitasatospora nipponensis</name>
    <dbReference type="NCBI Taxonomy" id="258049"/>
    <lineage>
        <taxon>Bacteria</taxon>
        <taxon>Bacillati</taxon>
        <taxon>Actinomycetota</taxon>
        <taxon>Actinomycetes</taxon>
        <taxon>Kitasatosporales</taxon>
        <taxon>Streptomycetaceae</taxon>
        <taxon>Kitasatospora</taxon>
    </lineage>
</organism>
<evidence type="ECO:0000313" key="3">
    <source>
        <dbReference type="Proteomes" id="UP001500037"/>
    </source>
</evidence>